<dbReference type="InterPro" id="IPR035490">
    <property type="entry name" value="GlmS/FrlB_SIS"/>
</dbReference>
<organism evidence="2">
    <name type="scientific">gut metagenome</name>
    <dbReference type="NCBI Taxonomy" id="749906"/>
    <lineage>
        <taxon>unclassified sequences</taxon>
        <taxon>metagenomes</taxon>
        <taxon>organismal metagenomes</taxon>
    </lineage>
</organism>
<feature type="domain" description="SIS" evidence="1">
    <location>
        <begin position="40"/>
        <end position="181"/>
    </location>
</feature>
<sequence>MVWQLVETLKGHRVETVVWQKLADEISRLLETCDSFVEKAVSFLEGHSFIQTIGRGVDWATAAQTALMFMEATKTPSSALLGGEFRHGPLEMVNEHLAVVIYAHSQSGVYDQSVKLAQDVLKFGGKVIWVSDERLTEECSRLLQLQVCCQHPELFLIPSILPLQLIVNARAEAAGLEPGSFLHGAKVTAIE</sequence>
<accession>J9GUV2</accession>
<dbReference type="SUPFAM" id="SSF53697">
    <property type="entry name" value="SIS domain"/>
    <property type="match status" value="1"/>
</dbReference>
<reference evidence="2" key="1">
    <citation type="journal article" date="2012" name="PLoS ONE">
        <title>Gene sets for utilization of primary and secondary nutrition supplies in the distal gut of endangered iberian lynx.</title>
        <authorList>
            <person name="Alcaide M."/>
            <person name="Messina E."/>
            <person name="Richter M."/>
            <person name="Bargiela R."/>
            <person name="Peplies J."/>
            <person name="Huws S.A."/>
            <person name="Newbold C.J."/>
            <person name="Golyshin P.N."/>
            <person name="Simon M.A."/>
            <person name="Lopez G."/>
            <person name="Yakimov M.M."/>
            <person name="Ferrer M."/>
        </authorList>
    </citation>
    <scope>NUCLEOTIDE SEQUENCE</scope>
</reference>
<dbReference type="CDD" id="cd05009">
    <property type="entry name" value="SIS_GlmS_GlmD_2"/>
    <property type="match status" value="1"/>
</dbReference>
<comment type="caution">
    <text evidence="2">The sequence shown here is derived from an EMBL/GenBank/DDBJ whole genome shotgun (WGS) entry which is preliminary data.</text>
</comment>
<keyword evidence="2" id="KW-0808">Transferase</keyword>
<dbReference type="AlphaFoldDB" id="J9GUV2"/>
<keyword evidence="2" id="KW-0032">Aminotransferase</keyword>
<dbReference type="Pfam" id="PF01380">
    <property type="entry name" value="SIS"/>
    <property type="match status" value="1"/>
</dbReference>
<dbReference type="Gene3D" id="3.40.50.10490">
    <property type="entry name" value="Glucose-6-phosphate isomerase like protein, domain 1"/>
    <property type="match status" value="1"/>
</dbReference>
<dbReference type="PROSITE" id="PS51464">
    <property type="entry name" value="SIS"/>
    <property type="match status" value="1"/>
</dbReference>
<dbReference type="PANTHER" id="PTHR10937:SF0">
    <property type="entry name" value="GLUTAMINE--FRUCTOSE-6-PHOSPHATE TRANSAMINASE (ISOMERIZING)"/>
    <property type="match status" value="1"/>
</dbReference>
<dbReference type="EMBL" id="AMCI01001107">
    <property type="protein sequence ID" value="EJX06598.1"/>
    <property type="molecule type" value="Genomic_DNA"/>
</dbReference>
<evidence type="ECO:0000313" key="2">
    <source>
        <dbReference type="EMBL" id="EJX06598.1"/>
    </source>
</evidence>
<gene>
    <name evidence="2" type="ORF">EVA_05293</name>
</gene>
<protein>
    <submittedName>
        <fullName evidence="2">Glucosamine--fructose-6-phosphate aminotransferase</fullName>
    </submittedName>
</protein>
<dbReference type="InterPro" id="IPR046348">
    <property type="entry name" value="SIS_dom_sf"/>
</dbReference>
<dbReference type="GO" id="GO:0006047">
    <property type="term" value="P:UDP-N-acetylglucosamine metabolic process"/>
    <property type="evidence" value="ECO:0007669"/>
    <property type="project" value="TreeGrafter"/>
</dbReference>
<dbReference type="GO" id="GO:0097367">
    <property type="term" value="F:carbohydrate derivative binding"/>
    <property type="evidence" value="ECO:0007669"/>
    <property type="project" value="InterPro"/>
</dbReference>
<dbReference type="InterPro" id="IPR001347">
    <property type="entry name" value="SIS_dom"/>
</dbReference>
<dbReference type="GO" id="GO:0006487">
    <property type="term" value="P:protein N-linked glycosylation"/>
    <property type="evidence" value="ECO:0007669"/>
    <property type="project" value="TreeGrafter"/>
</dbReference>
<name>J9GUV2_9ZZZZ</name>
<dbReference type="GO" id="GO:0006002">
    <property type="term" value="P:fructose 6-phosphate metabolic process"/>
    <property type="evidence" value="ECO:0007669"/>
    <property type="project" value="TreeGrafter"/>
</dbReference>
<dbReference type="PANTHER" id="PTHR10937">
    <property type="entry name" value="GLUCOSAMINE--FRUCTOSE-6-PHOSPHATE AMINOTRANSFERASE, ISOMERIZING"/>
    <property type="match status" value="1"/>
</dbReference>
<dbReference type="GO" id="GO:0004360">
    <property type="term" value="F:glutamine-fructose-6-phosphate transaminase (isomerizing) activity"/>
    <property type="evidence" value="ECO:0007669"/>
    <property type="project" value="TreeGrafter"/>
</dbReference>
<dbReference type="GO" id="GO:0005829">
    <property type="term" value="C:cytosol"/>
    <property type="evidence" value="ECO:0007669"/>
    <property type="project" value="TreeGrafter"/>
</dbReference>
<proteinExistence type="predicted"/>
<evidence type="ECO:0000259" key="1">
    <source>
        <dbReference type="PROSITE" id="PS51464"/>
    </source>
</evidence>